<evidence type="ECO:0000259" key="1">
    <source>
        <dbReference type="Pfam" id="PF16880"/>
    </source>
</evidence>
<accession>A0ABR2G441</accession>
<sequence>MLEALQVVGDGHDAHLGEIPTSVVTSILDGLKRLYIEKLKPLEATYRFNDFVSPALGYGCPNLSLTASWIAIVEVARLCTFKF</sequence>
<dbReference type="EMBL" id="JBBPBM010000003">
    <property type="protein sequence ID" value="KAK8593826.1"/>
    <property type="molecule type" value="Genomic_DNA"/>
</dbReference>
<feature type="domain" description="EH" evidence="1">
    <location>
        <begin position="30"/>
        <end position="56"/>
    </location>
</feature>
<comment type="caution">
    <text evidence="2">The sequence shown here is derived from an EMBL/GenBank/DDBJ whole genome shotgun (WGS) entry which is preliminary data.</text>
</comment>
<protein>
    <recommendedName>
        <fullName evidence="1">EH domain-containing protein</fullName>
    </recommendedName>
</protein>
<name>A0ABR2G441_9ROSI</name>
<proteinExistence type="predicted"/>
<dbReference type="Gene3D" id="1.10.268.20">
    <property type="match status" value="1"/>
</dbReference>
<dbReference type="InterPro" id="IPR031692">
    <property type="entry name" value="EHD_N"/>
</dbReference>
<evidence type="ECO:0000313" key="3">
    <source>
        <dbReference type="Proteomes" id="UP001472677"/>
    </source>
</evidence>
<dbReference type="Proteomes" id="UP001472677">
    <property type="component" value="Unassembled WGS sequence"/>
</dbReference>
<evidence type="ECO:0000313" key="2">
    <source>
        <dbReference type="EMBL" id="KAK8593826.1"/>
    </source>
</evidence>
<dbReference type="Pfam" id="PF16880">
    <property type="entry name" value="EHD_N"/>
    <property type="match status" value="1"/>
</dbReference>
<reference evidence="2 3" key="1">
    <citation type="journal article" date="2024" name="G3 (Bethesda)">
        <title>Genome assembly of Hibiscus sabdariffa L. provides insights into metabolisms of medicinal natural products.</title>
        <authorList>
            <person name="Kim T."/>
        </authorList>
    </citation>
    <scope>NUCLEOTIDE SEQUENCE [LARGE SCALE GENOMIC DNA]</scope>
    <source>
        <strain evidence="2">TK-2024</strain>
        <tissue evidence="2">Old leaves</tissue>
    </source>
</reference>
<keyword evidence="3" id="KW-1185">Reference proteome</keyword>
<organism evidence="2 3">
    <name type="scientific">Hibiscus sabdariffa</name>
    <name type="common">roselle</name>
    <dbReference type="NCBI Taxonomy" id="183260"/>
    <lineage>
        <taxon>Eukaryota</taxon>
        <taxon>Viridiplantae</taxon>
        <taxon>Streptophyta</taxon>
        <taxon>Embryophyta</taxon>
        <taxon>Tracheophyta</taxon>
        <taxon>Spermatophyta</taxon>
        <taxon>Magnoliopsida</taxon>
        <taxon>eudicotyledons</taxon>
        <taxon>Gunneridae</taxon>
        <taxon>Pentapetalae</taxon>
        <taxon>rosids</taxon>
        <taxon>malvids</taxon>
        <taxon>Malvales</taxon>
        <taxon>Malvaceae</taxon>
        <taxon>Malvoideae</taxon>
        <taxon>Hibiscus</taxon>
    </lineage>
</organism>
<gene>
    <name evidence="2" type="ORF">V6N12_045899</name>
</gene>